<sequence>MTWSDPSFDGCKDQVPPASPCLSFSSAESRKLTPPSTIDWEDASAVIKKFTEEIAPPRAAMETRLHEHLGRVNNEQAVVVTKLARQCSHEKQLTSEPEAGWDFHSIRDDYVYSPARSIPSEYGRASEFDEPDAFTRGADGEENHPAFTHHHE</sequence>
<evidence type="ECO:0000313" key="2">
    <source>
        <dbReference type="EMBL" id="KAK5281983.1"/>
    </source>
</evidence>
<keyword evidence="3" id="KW-1185">Reference proteome</keyword>
<dbReference type="EMBL" id="JAVRRA010001057">
    <property type="protein sequence ID" value="KAK5281983.1"/>
    <property type="molecule type" value="Genomic_DNA"/>
</dbReference>
<reference evidence="2 3" key="1">
    <citation type="submission" date="2023-08" db="EMBL/GenBank/DDBJ databases">
        <title>Black Yeasts Isolated from many extreme environments.</title>
        <authorList>
            <person name="Coleine C."/>
            <person name="Stajich J.E."/>
            <person name="Selbmann L."/>
        </authorList>
    </citation>
    <scope>NUCLEOTIDE SEQUENCE [LARGE SCALE GENOMIC DNA]</scope>
    <source>
        <strain evidence="2 3">CCFEE 536</strain>
    </source>
</reference>
<gene>
    <name evidence="2" type="ORF">LTR16_006009</name>
</gene>
<protein>
    <submittedName>
        <fullName evidence="2">Uncharacterized protein</fullName>
    </submittedName>
</protein>
<proteinExistence type="predicted"/>
<comment type="caution">
    <text evidence="2">The sequence shown here is derived from an EMBL/GenBank/DDBJ whole genome shotgun (WGS) entry which is preliminary data.</text>
</comment>
<feature type="region of interest" description="Disordered" evidence="1">
    <location>
        <begin position="122"/>
        <end position="152"/>
    </location>
</feature>
<organism evidence="2 3">
    <name type="scientific">Cryomyces antarcticus</name>
    <dbReference type="NCBI Taxonomy" id="329879"/>
    <lineage>
        <taxon>Eukaryota</taxon>
        <taxon>Fungi</taxon>
        <taxon>Dikarya</taxon>
        <taxon>Ascomycota</taxon>
        <taxon>Pezizomycotina</taxon>
        <taxon>Dothideomycetes</taxon>
        <taxon>Dothideomycetes incertae sedis</taxon>
        <taxon>Cryomyces</taxon>
    </lineage>
</organism>
<dbReference type="Proteomes" id="UP001357485">
    <property type="component" value="Unassembled WGS sequence"/>
</dbReference>
<evidence type="ECO:0000256" key="1">
    <source>
        <dbReference type="SAM" id="MobiDB-lite"/>
    </source>
</evidence>
<evidence type="ECO:0000313" key="3">
    <source>
        <dbReference type="Proteomes" id="UP001357485"/>
    </source>
</evidence>
<name>A0ABR0M6P5_9PEZI</name>
<accession>A0ABR0M6P5</accession>
<feature type="non-terminal residue" evidence="2">
    <location>
        <position position="152"/>
    </location>
</feature>
<feature type="region of interest" description="Disordered" evidence="1">
    <location>
        <begin position="1"/>
        <end position="36"/>
    </location>
</feature>